<dbReference type="Gene3D" id="3.40.50.300">
    <property type="entry name" value="P-loop containing nucleotide triphosphate hydrolases"/>
    <property type="match status" value="1"/>
</dbReference>
<evidence type="ECO:0000313" key="3">
    <source>
        <dbReference type="Proteomes" id="UP000309389"/>
    </source>
</evidence>
<reference evidence="2 3" key="1">
    <citation type="submission" date="2019-04" db="EMBL/GenBank/DDBJ databases">
        <title>Altererythrobacter aquimixticola sp. nov., isolated from sediment of junction between the ocean and a freshwater spring.</title>
        <authorList>
            <person name="Yoon J.-H."/>
        </authorList>
    </citation>
    <scope>NUCLEOTIDE SEQUENCE [LARGE SCALE GENOMIC DNA]</scope>
    <source>
        <strain evidence="2 3">SSKS-13</strain>
    </source>
</reference>
<dbReference type="GO" id="GO:0016740">
    <property type="term" value="F:transferase activity"/>
    <property type="evidence" value="ECO:0007669"/>
    <property type="project" value="UniProtKB-KW"/>
</dbReference>
<dbReference type="PANTHER" id="PTHR36451:SF1">
    <property type="entry name" value="OMEGA-HYDROXY-BETA-DIHYDROMENAQUINONE-9 SULFOTRANSFERASE STF3"/>
    <property type="match status" value="1"/>
</dbReference>
<gene>
    <name evidence="2" type="ORF">E5222_03870</name>
</gene>
<dbReference type="Pfam" id="PF13469">
    <property type="entry name" value="Sulfotransfer_3"/>
    <property type="match status" value="1"/>
</dbReference>
<sequence length="425" mass="47398">MARAQLGFGRAQAPHQTARRGGRVLGVATVPPRPHLLARSRTAEWADRVIEGIWDKGLHPQPPLEPDALWEIGAKGFSEEDERFGRSEEDVADFRLRLEKLCEALREEAELNSLGHTMAYGQITSAIRVRHDLGRLWQRKPGIERTPIAPPIIVVGQMRAGTTRMHRLLAADPAHAGTCLYHGMNPVRPFPDIRPIKTRLGLAIARQINPWIDTLHPFGALRVDEELPWLSHALSPVALEAQYRIPSYVAFSEARDATPIYREFERMLRTDAAMMRNTALPRVLKCPQYAEDLAPLLARFPDARVVVTRRNSVEVLASTVSVVSCQMAYQTESADLSVIEAEWTRKLALREERMTAALAPVAGPVAEVDFDALSADWESEIARVYALLELDFTAAAHAAMCAEQRRAAKGRHTAHQADYSELTAK</sequence>
<dbReference type="SUPFAM" id="SSF52540">
    <property type="entry name" value="P-loop containing nucleoside triphosphate hydrolases"/>
    <property type="match status" value="1"/>
</dbReference>
<dbReference type="InterPro" id="IPR027417">
    <property type="entry name" value="P-loop_NTPase"/>
</dbReference>
<dbReference type="AlphaFoldDB" id="A0A4T3F9A1"/>
<evidence type="ECO:0000256" key="1">
    <source>
        <dbReference type="SAM" id="MobiDB-lite"/>
    </source>
</evidence>
<organism evidence="2 3">
    <name type="scientific">Alteraurantiacibacter aquimixticola</name>
    <dbReference type="NCBI Taxonomy" id="2489173"/>
    <lineage>
        <taxon>Bacteria</taxon>
        <taxon>Pseudomonadati</taxon>
        <taxon>Pseudomonadota</taxon>
        <taxon>Alphaproteobacteria</taxon>
        <taxon>Sphingomonadales</taxon>
        <taxon>Erythrobacteraceae</taxon>
        <taxon>Alteraurantiacibacter</taxon>
    </lineage>
</organism>
<evidence type="ECO:0000313" key="2">
    <source>
        <dbReference type="EMBL" id="TIX51600.1"/>
    </source>
</evidence>
<dbReference type="PANTHER" id="PTHR36451">
    <property type="entry name" value="PAPS-DEPENDENT SULFOTRANSFERASE STF3"/>
    <property type="match status" value="1"/>
</dbReference>
<comment type="caution">
    <text evidence="2">The sequence shown here is derived from an EMBL/GenBank/DDBJ whole genome shotgun (WGS) entry which is preliminary data.</text>
</comment>
<dbReference type="OrthoDB" id="9777890at2"/>
<proteinExistence type="predicted"/>
<feature type="region of interest" description="Disordered" evidence="1">
    <location>
        <begin position="1"/>
        <end position="21"/>
    </location>
</feature>
<protein>
    <submittedName>
        <fullName evidence="2">Sulfotransferase</fullName>
    </submittedName>
</protein>
<dbReference type="InterPro" id="IPR052736">
    <property type="entry name" value="Stf3_sulfotransferase"/>
</dbReference>
<accession>A0A4T3F9A1</accession>
<dbReference type="EMBL" id="SSHH01000001">
    <property type="protein sequence ID" value="TIX51600.1"/>
    <property type="molecule type" value="Genomic_DNA"/>
</dbReference>
<dbReference type="Proteomes" id="UP000309389">
    <property type="component" value="Unassembled WGS sequence"/>
</dbReference>
<keyword evidence="3" id="KW-1185">Reference proteome</keyword>
<name>A0A4T3F9A1_9SPHN</name>
<keyword evidence="2" id="KW-0808">Transferase</keyword>